<keyword evidence="2" id="KW-0472">Membrane</keyword>
<protein>
    <submittedName>
        <fullName evidence="3">Uncharacterized protein</fullName>
    </submittedName>
</protein>
<organism evidence="3 4">
    <name type="scientific">Marinobacter daqiaonensis</name>
    <dbReference type="NCBI Taxonomy" id="650891"/>
    <lineage>
        <taxon>Bacteria</taxon>
        <taxon>Pseudomonadati</taxon>
        <taxon>Pseudomonadota</taxon>
        <taxon>Gammaproteobacteria</taxon>
        <taxon>Pseudomonadales</taxon>
        <taxon>Marinobacteraceae</taxon>
        <taxon>Marinobacter</taxon>
    </lineage>
</organism>
<evidence type="ECO:0000313" key="3">
    <source>
        <dbReference type="EMBL" id="SFR63491.1"/>
    </source>
</evidence>
<dbReference type="AlphaFoldDB" id="A0A1I6I9X9"/>
<dbReference type="RefSeq" id="WP_167812604.1">
    <property type="nucleotide sequence ID" value="NZ_FOYW01000001.1"/>
</dbReference>
<feature type="transmembrane region" description="Helical" evidence="2">
    <location>
        <begin position="5"/>
        <end position="26"/>
    </location>
</feature>
<evidence type="ECO:0000256" key="1">
    <source>
        <dbReference type="SAM" id="MobiDB-lite"/>
    </source>
</evidence>
<keyword evidence="2" id="KW-1133">Transmembrane helix</keyword>
<gene>
    <name evidence="3" type="ORF">SAMN05216203_2009</name>
</gene>
<name>A0A1I6I9X9_9GAMM</name>
<dbReference type="STRING" id="650891.SAMN05216203_2009"/>
<dbReference type="Proteomes" id="UP000198644">
    <property type="component" value="Unassembled WGS sequence"/>
</dbReference>
<keyword evidence="2" id="KW-0812">Transmembrane</keyword>
<dbReference type="EMBL" id="FOYW01000001">
    <property type="protein sequence ID" value="SFR63491.1"/>
    <property type="molecule type" value="Genomic_DNA"/>
</dbReference>
<proteinExistence type="predicted"/>
<reference evidence="3 4" key="1">
    <citation type="submission" date="2016-10" db="EMBL/GenBank/DDBJ databases">
        <authorList>
            <person name="de Groot N.N."/>
        </authorList>
    </citation>
    <scope>NUCLEOTIDE SEQUENCE [LARGE SCALE GENOMIC DNA]</scope>
    <source>
        <strain evidence="3 4">CGMCC 1.9167</strain>
    </source>
</reference>
<sequence>MSRALAFITGIVVIVVVLLFLFYPVADTTGAGSPADGNRENTATNDFRLGLQ</sequence>
<keyword evidence="4" id="KW-1185">Reference proteome</keyword>
<accession>A0A1I6I9X9</accession>
<feature type="region of interest" description="Disordered" evidence="1">
    <location>
        <begin position="28"/>
        <end position="52"/>
    </location>
</feature>
<evidence type="ECO:0000256" key="2">
    <source>
        <dbReference type="SAM" id="Phobius"/>
    </source>
</evidence>
<evidence type="ECO:0000313" key="4">
    <source>
        <dbReference type="Proteomes" id="UP000198644"/>
    </source>
</evidence>